<evidence type="ECO:0000313" key="2">
    <source>
        <dbReference type="Proteomes" id="UP000299102"/>
    </source>
</evidence>
<accession>A0A4C1TQQ6</accession>
<proteinExistence type="predicted"/>
<gene>
    <name evidence="1" type="ORF">EVAR_93656_1</name>
</gene>
<name>A0A4C1TQQ6_EUMVA</name>
<organism evidence="1 2">
    <name type="scientific">Eumeta variegata</name>
    <name type="common">Bagworm moth</name>
    <name type="synonym">Eumeta japonica</name>
    <dbReference type="NCBI Taxonomy" id="151549"/>
    <lineage>
        <taxon>Eukaryota</taxon>
        <taxon>Metazoa</taxon>
        <taxon>Ecdysozoa</taxon>
        <taxon>Arthropoda</taxon>
        <taxon>Hexapoda</taxon>
        <taxon>Insecta</taxon>
        <taxon>Pterygota</taxon>
        <taxon>Neoptera</taxon>
        <taxon>Endopterygota</taxon>
        <taxon>Lepidoptera</taxon>
        <taxon>Glossata</taxon>
        <taxon>Ditrysia</taxon>
        <taxon>Tineoidea</taxon>
        <taxon>Psychidae</taxon>
        <taxon>Oiketicinae</taxon>
        <taxon>Eumeta</taxon>
    </lineage>
</organism>
<sequence length="207" mass="22690">MTRSCQYNRDGRCTDCSAAHHTAEAETPRAGFEIADQGATSGHTNRSLYGHSCGAYYSSEKSRVEHAVPITLIALVAPSHSSSVQGLHPFSANLCSTNIVCTLLHIQEGENLNAAEHRSTDDRGNGTLSSAANRLRLRFLSLDHRSGNEFTTEDSLSRLAPAAHCLRDYVGNEMRLRHQCVAFTPNRERTINELLIKINSNRTPDAA</sequence>
<protein>
    <submittedName>
        <fullName evidence="1">Uncharacterized protein</fullName>
    </submittedName>
</protein>
<reference evidence="1 2" key="1">
    <citation type="journal article" date="2019" name="Commun. Biol.">
        <title>The bagworm genome reveals a unique fibroin gene that provides high tensile strength.</title>
        <authorList>
            <person name="Kono N."/>
            <person name="Nakamura H."/>
            <person name="Ohtoshi R."/>
            <person name="Tomita M."/>
            <person name="Numata K."/>
            <person name="Arakawa K."/>
        </authorList>
    </citation>
    <scope>NUCLEOTIDE SEQUENCE [LARGE SCALE GENOMIC DNA]</scope>
</reference>
<keyword evidence="2" id="KW-1185">Reference proteome</keyword>
<dbReference type="Proteomes" id="UP000299102">
    <property type="component" value="Unassembled WGS sequence"/>
</dbReference>
<dbReference type="AlphaFoldDB" id="A0A4C1TQQ6"/>
<comment type="caution">
    <text evidence="1">The sequence shown here is derived from an EMBL/GenBank/DDBJ whole genome shotgun (WGS) entry which is preliminary data.</text>
</comment>
<evidence type="ECO:0000313" key="1">
    <source>
        <dbReference type="EMBL" id="GBP16288.1"/>
    </source>
</evidence>
<dbReference type="EMBL" id="BGZK01000078">
    <property type="protein sequence ID" value="GBP16288.1"/>
    <property type="molecule type" value="Genomic_DNA"/>
</dbReference>